<comment type="subcellular location">
    <subcellularLocation>
        <location evidence="2">Secreted</location>
    </subcellularLocation>
</comment>
<keyword evidence="5" id="KW-0136">Cellulose degradation</keyword>
<evidence type="ECO:0000256" key="5">
    <source>
        <dbReference type="ARBA" id="ARBA00023001"/>
    </source>
</evidence>
<evidence type="ECO:0000256" key="14">
    <source>
        <dbReference type="SAM" id="SignalP"/>
    </source>
</evidence>
<keyword evidence="8" id="KW-0119">Carbohydrate metabolism</keyword>
<evidence type="ECO:0000256" key="11">
    <source>
        <dbReference type="ARBA" id="ARBA00045077"/>
    </source>
</evidence>
<dbReference type="Gene3D" id="2.70.50.70">
    <property type="match status" value="1"/>
</dbReference>
<sequence length="331" mass="34741">MRSTVVSVLALANCVSAHTWLYSAWVNGVDQGDGRSDYIRSPPSNSPVKDLTSPDIVCNVNGATAVPSFVSAAAGDTVALEWYHDNRGDDIIDGSHKGPVITYIAEYTEGDATGPIWTKIAEDGFDGTEWAIDKLKRNGGLAEFTIPSGLAGGQYLIRQEIIAHHESEVSFAENPARGAQFYPACVQFEITGTGSAVPDEAFDFQTGYTYSDPGIVGVNVYGSISSYEIPGPAVWSGSSSGGSPAPAPPATTAAPTPTATAVPTVTGAPTPTFSTLSTAIVPLPTATTAPTQPEEPVTPPPATCNRKRSLKNKNKKSKAKRAISRVRRSQI</sequence>
<feature type="chain" id="PRO_5001771708" description="lytic cellulose monooxygenase (C4-dehydrogenating)" evidence="14">
    <location>
        <begin position="18"/>
        <end position="331"/>
    </location>
</feature>
<dbReference type="PANTHER" id="PTHR33353:SF17">
    <property type="entry name" value="ENDO-BETA-1,4-GLUCANASE D"/>
    <property type="match status" value="1"/>
</dbReference>
<accession>A0A084B448</accession>
<feature type="compositionally biased region" description="Low complexity" evidence="13">
    <location>
        <begin position="234"/>
        <end position="295"/>
    </location>
</feature>
<evidence type="ECO:0000256" key="1">
    <source>
        <dbReference type="ARBA" id="ARBA00001973"/>
    </source>
</evidence>
<dbReference type="PANTHER" id="PTHR33353">
    <property type="entry name" value="PUTATIVE (AFU_ORTHOLOGUE AFUA_1G12560)-RELATED"/>
    <property type="match status" value="1"/>
</dbReference>
<evidence type="ECO:0000256" key="4">
    <source>
        <dbReference type="ARBA" id="ARBA00022729"/>
    </source>
</evidence>
<keyword evidence="7" id="KW-1015">Disulfide bond</keyword>
<comment type="similarity">
    <text evidence="10">Belongs to the polysaccharide monooxygenase AA9 family.</text>
</comment>
<evidence type="ECO:0000256" key="8">
    <source>
        <dbReference type="ARBA" id="ARBA00023277"/>
    </source>
</evidence>
<comment type="catalytic activity">
    <reaction evidence="11">
        <text>[(1-&gt;4)-beta-D-glucosyl]n+m + reduced acceptor + O2 = 4-dehydro-beta-D-glucosyl-[(1-&gt;4)-beta-D-glucosyl]n-1 + [(1-&gt;4)-beta-D-glucosyl]m + acceptor + H2O.</text>
        <dbReference type="EC" id="1.14.99.56"/>
    </reaction>
</comment>
<dbReference type="InterPro" id="IPR005103">
    <property type="entry name" value="AA9_LPMO"/>
</dbReference>
<dbReference type="OrthoDB" id="2525337at2759"/>
<dbReference type="AlphaFoldDB" id="A0A084B448"/>
<evidence type="ECO:0000256" key="3">
    <source>
        <dbReference type="ARBA" id="ARBA00022525"/>
    </source>
</evidence>
<evidence type="ECO:0000256" key="7">
    <source>
        <dbReference type="ARBA" id="ARBA00023157"/>
    </source>
</evidence>
<evidence type="ECO:0000313" key="17">
    <source>
        <dbReference type="Proteomes" id="UP000028045"/>
    </source>
</evidence>
<proteinExistence type="inferred from homology"/>
<protein>
    <recommendedName>
        <fullName evidence="12">lytic cellulose monooxygenase (C4-dehydrogenating)</fullName>
        <ecNumber evidence="12">1.14.99.56</ecNumber>
    </recommendedName>
</protein>
<dbReference type="GO" id="GO:0005576">
    <property type="term" value="C:extracellular region"/>
    <property type="evidence" value="ECO:0007669"/>
    <property type="project" value="UniProtKB-SubCell"/>
</dbReference>
<dbReference type="EMBL" id="KL648095">
    <property type="protein sequence ID" value="KEY72327.1"/>
    <property type="molecule type" value="Genomic_DNA"/>
</dbReference>
<comment type="cofactor">
    <cofactor evidence="1">
        <name>Cu(2+)</name>
        <dbReference type="ChEBI" id="CHEBI:29036"/>
    </cofactor>
</comment>
<feature type="region of interest" description="Disordered" evidence="13">
    <location>
        <begin position="234"/>
        <end position="331"/>
    </location>
</feature>
<evidence type="ECO:0000256" key="13">
    <source>
        <dbReference type="SAM" id="MobiDB-lite"/>
    </source>
</evidence>
<evidence type="ECO:0000256" key="10">
    <source>
        <dbReference type="ARBA" id="ARBA00044502"/>
    </source>
</evidence>
<organism evidence="16 17">
    <name type="scientific">Stachybotrys chartarum (strain CBS 109288 / IBT 7711)</name>
    <name type="common">Toxic black mold</name>
    <name type="synonym">Stilbospora chartarum</name>
    <dbReference type="NCBI Taxonomy" id="1280523"/>
    <lineage>
        <taxon>Eukaryota</taxon>
        <taxon>Fungi</taxon>
        <taxon>Dikarya</taxon>
        <taxon>Ascomycota</taxon>
        <taxon>Pezizomycotina</taxon>
        <taxon>Sordariomycetes</taxon>
        <taxon>Hypocreomycetidae</taxon>
        <taxon>Hypocreales</taxon>
        <taxon>Stachybotryaceae</taxon>
        <taxon>Stachybotrys</taxon>
    </lineage>
</organism>
<feature type="signal peptide" evidence="14">
    <location>
        <begin position="1"/>
        <end position="17"/>
    </location>
</feature>
<evidence type="ECO:0000256" key="9">
    <source>
        <dbReference type="ARBA" id="ARBA00023326"/>
    </source>
</evidence>
<keyword evidence="3" id="KW-0964">Secreted</keyword>
<evidence type="ECO:0000256" key="2">
    <source>
        <dbReference type="ARBA" id="ARBA00004613"/>
    </source>
</evidence>
<dbReference type="CDD" id="cd21175">
    <property type="entry name" value="LPMO_AA9"/>
    <property type="match status" value="1"/>
</dbReference>
<evidence type="ECO:0000256" key="12">
    <source>
        <dbReference type="ARBA" id="ARBA00047174"/>
    </source>
</evidence>
<gene>
    <name evidence="16" type="ORF">S7711_01009</name>
</gene>
<keyword evidence="9" id="KW-0624">Polysaccharide degradation</keyword>
<evidence type="ECO:0000256" key="6">
    <source>
        <dbReference type="ARBA" id="ARBA00023008"/>
    </source>
</evidence>
<dbReference type="InterPro" id="IPR049892">
    <property type="entry name" value="AA9"/>
</dbReference>
<evidence type="ECO:0000259" key="15">
    <source>
        <dbReference type="Pfam" id="PF03443"/>
    </source>
</evidence>
<feature type="domain" description="Auxiliary Activity family 9 catalytic" evidence="15">
    <location>
        <begin position="18"/>
        <end position="225"/>
    </location>
</feature>
<keyword evidence="4 14" id="KW-0732">Signal</keyword>
<dbReference type="Proteomes" id="UP000028045">
    <property type="component" value="Unassembled WGS sequence"/>
</dbReference>
<dbReference type="Pfam" id="PF03443">
    <property type="entry name" value="AA9"/>
    <property type="match status" value="1"/>
</dbReference>
<dbReference type="GO" id="GO:0030245">
    <property type="term" value="P:cellulose catabolic process"/>
    <property type="evidence" value="ECO:0007669"/>
    <property type="project" value="UniProtKB-KW"/>
</dbReference>
<keyword evidence="17" id="KW-1185">Reference proteome</keyword>
<reference evidence="16 17" key="1">
    <citation type="journal article" date="2014" name="BMC Genomics">
        <title>Comparative genome sequencing reveals chemotype-specific gene clusters in the toxigenic black mold Stachybotrys.</title>
        <authorList>
            <person name="Semeiks J."/>
            <person name="Borek D."/>
            <person name="Otwinowski Z."/>
            <person name="Grishin N.V."/>
        </authorList>
    </citation>
    <scope>NUCLEOTIDE SEQUENCE [LARGE SCALE GENOMIC DNA]</scope>
    <source>
        <strain evidence="17">CBS 109288 / IBT 7711</strain>
    </source>
</reference>
<evidence type="ECO:0000313" key="16">
    <source>
        <dbReference type="EMBL" id="KEY72327.1"/>
    </source>
</evidence>
<name>A0A084B448_STACB</name>
<keyword evidence="6" id="KW-0186">Copper</keyword>
<dbReference type="HOGENOM" id="CLU_031730_0_0_1"/>
<dbReference type="EC" id="1.14.99.56" evidence="12"/>
<feature type="compositionally biased region" description="Basic residues" evidence="13">
    <location>
        <begin position="305"/>
        <end position="331"/>
    </location>
</feature>